<evidence type="ECO:0000259" key="2">
    <source>
        <dbReference type="PROSITE" id="PS50943"/>
    </source>
</evidence>
<dbReference type="Pfam" id="PF01381">
    <property type="entry name" value="HTH_3"/>
    <property type="match status" value="1"/>
</dbReference>
<keyword evidence="4" id="KW-1185">Reference proteome</keyword>
<dbReference type="EMBL" id="ARZY01000079">
    <property type="protein sequence ID" value="EWH08086.1"/>
    <property type="molecule type" value="Genomic_DNA"/>
</dbReference>
<organism evidence="3 4">
    <name type="scientific">Catenovulum agarivorans DS-2</name>
    <dbReference type="NCBI Taxonomy" id="1328313"/>
    <lineage>
        <taxon>Bacteria</taxon>
        <taxon>Pseudomonadati</taxon>
        <taxon>Pseudomonadota</taxon>
        <taxon>Gammaproteobacteria</taxon>
        <taxon>Alteromonadales</taxon>
        <taxon>Alteromonadaceae</taxon>
        <taxon>Catenovulum</taxon>
    </lineage>
</organism>
<sequence length="155" mass="18021">MVKNMSLGDNLKNLRKELNYTQTELSEYTGIKVGHISKLENNDSDPKLSTIYKLMNVLQCSADELLMDETYSPLTGVLKSCFKRIDSLEPYDKKILIHLINTYCDAQLYKKASNQAQAELYDTDIESINEQYKWNELRSRDKIDKMVEHEEKSNT</sequence>
<accession>W7Q815</accession>
<dbReference type="RefSeq" id="WP_051480035.1">
    <property type="nucleotide sequence ID" value="NZ_ARZY01000079.1"/>
</dbReference>
<dbReference type="PANTHER" id="PTHR46558:SF11">
    <property type="entry name" value="HTH-TYPE TRANSCRIPTIONAL REGULATOR XRE"/>
    <property type="match status" value="1"/>
</dbReference>
<keyword evidence="1" id="KW-0238">DNA-binding</keyword>
<dbReference type="OrthoDB" id="9800901at2"/>
<evidence type="ECO:0000313" key="4">
    <source>
        <dbReference type="Proteomes" id="UP000019276"/>
    </source>
</evidence>
<feature type="domain" description="HTH cro/C1-type" evidence="2">
    <location>
        <begin position="11"/>
        <end position="65"/>
    </location>
</feature>
<reference evidence="3 4" key="1">
    <citation type="journal article" date="2014" name="Genome Announc.">
        <title>Draft Genome Sequence of the Agar-Degrading Bacterium Catenovulum sp. Strain DS-2, Isolated from Intestines of Haliotis diversicolor.</title>
        <authorList>
            <person name="Shan D."/>
            <person name="Li X."/>
            <person name="Gu Z."/>
            <person name="Wei G."/>
            <person name="Gao Z."/>
            <person name="Shao Z."/>
        </authorList>
    </citation>
    <scope>NUCLEOTIDE SEQUENCE [LARGE SCALE GENOMIC DNA]</scope>
    <source>
        <strain evidence="3 4">DS-2</strain>
    </source>
</reference>
<dbReference type="STRING" id="1328313.DS2_19161"/>
<dbReference type="eggNOG" id="COG1396">
    <property type="taxonomic scope" value="Bacteria"/>
</dbReference>
<gene>
    <name evidence="3" type="ORF">DS2_19161</name>
</gene>
<evidence type="ECO:0000256" key="1">
    <source>
        <dbReference type="ARBA" id="ARBA00023125"/>
    </source>
</evidence>
<evidence type="ECO:0000313" key="3">
    <source>
        <dbReference type="EMBL" id="EWH08086.1"/>
    </source>
</evidence>
<dbReference type="InterPro" id="IPR001387">
    <property type="entry name" value="Cro/C1-type_HTH"/>
</dbReference>
<comment type="caution">
    <text evidence="3">The sequence shown here is derived from an EMBL/GenBank/DDBJ whole genome shotgun (WGS) entry which is preliminary data.</text>
</comment>
<dbReference type="PANTHER" id="PTHR46558">
    <property type="entry name" value="TRACRIPTIONAL REGULATORY PROTEIN-RELATED-RELATED"/>
    <property type="match status" value="1"/>
</dbReference>
<dbReference type="GO" id="GO:0003677">
    <property type="term" value="F:DNA binding"/>
    <property type="evidence" value="ECO:0007669"/>
    <property type="project" value="UniProtKB-KW"/>
</dbReference>
<protein>
    <submittedName>
        <fullName evidence="3">Cro/CI family transcriptional regulator</fullName>
    </submittedName>
</protein>
<dbReference type="AlphaFoldDB" id="W7Q815"/>
<proteinExistence type="predicted"/>
<name>W7Q815_9ALTE</name>
<dbReference type="SMART" id="SM00530">
    <property type="entry name" value="HTH_XRE"/>
    <property type="match status" value="1"/>
</dbReference>
<dbReference type="Gene3D" id="1.10.260.40">
    <property type="entry name" value="lambda repressor-like DNA-binding domains"/>
    <property type="match status" value="1"/>
</dbReference>
<dbReference type="SUPFAM" id="SSF47413">
    <property type="entry name" value="lambda repressor-like DNA-binding domains"/>
    <property type="match status" value="1"/>
</dbReference>
<dbReference type="InterPro" id="IPR010982">
    <property type="entry name" value="Lambda_DNA-bd_dom_sf"/>
</dbReference>
<dbReference type="Proteomes" id="UP000019276">
    <property type="component" value="Unassembled WGS sequence"/>
</dbReference>
<dbReference type="CDD" id="cd00093">
    <property type="entry name" value="HTH_XRE"/>
    <property type="match status" value="1"/>
</dbReference>
<dbReference type="PROSITE" id="PS50943">
    <property type="entry name" value="HTH_CROC1"/>
    <property type="match status" value="1"/>
</dbReference>